<dbReference type="Proteomes" id="UP000568664">
    <property type="component" value="Unassembled WGS sequence"/>
</dbReference>
<keyword evidence="1" id="KW-0472">Membrane</keyword>
<name>A0A7Y0LCL6_9GAMM</name>
<reference evidence="2 3" key="1">
    <citation type="submission" date="2020-04" db="EMBL/GenBank/DDBJ databases">
        <title>Thalassotalea sp. M1531, isolated from the surface of marine red alga.</title>
        <authorList>
            <person name="Pang L."/>
            <person name="Lu D.-C."/>
        </authorList>
    </citation>
    <scope>NUCLEOTIDE SEQUENCE [LARGE SCALE GENOMIC DNA]</scope>
    <source>
        <strain evidence="2 3">M1531</strain>
    </source>
</reference>
<gene>
    <name evidence="2" type="ORF">HII17_10930</name>
</gene>
<accession>A0A7Y0LCL6</accession>
<keyword evidence="1" id="KW-0812">Transmembrane</keyword>
<sequence length="243" mass="26865">MKQGTAIAIIASVFVHLALFGLVSLTIEKPIHIEKPPETISSYLYTPTTPPPIEQEAPIKEVPVQQAVEVIKSKVSTSDVEEVTERVKEVVSNPPNKASTHTPKPEVNKQILTSTQGEASIKAEAFKQLDRLRESISNQVIEDSVNQFQQHRSVSAMHPNPLPAPKSVVPLTRAQKKEKNTVRYSDDLSIIKGEDGRCGIEEDLSKVGIEGVKAYSSFNCGESKFDKSFRLHMKKVAKKLGKR</sequence>
<keyword evidence="3" id="KW-1185">Reference proteome</keyword>
<dbReference type="AlphaFoldDB" id="A0A7Y0LCL6"/>
<comment type="caution">
    <text evidence="2">The sequence shown here is derived from an EMBL/GenBank/DDBJ whole genome shotgun (WGS) entry which is preliminary data.</text>
</comment>
<organism evidence="2 3">
    <name type="scientific">Thalassotalea algicola</name>
    <dbReference type="NCBI Taxonomy" id="2716224"/>
    <lineage>
        <taxon>Bacteria</taxon>
        <taxon>Pseudomonadati</taxon>
        <taxon>Pseudomonadota</taxon>
        <taxon>Gammaproteobacteria</taxon>
        <taxon>Alteromonadales</taxon>
        <taxon>Colwelliaceae</taxon>
        <taxon>Thalassotalea</taxon>
    </lineage>
</organism>
<evidence type="ECO:0000313" key="3">
    <source>
        <dbReference type="Proteomes" id="UP000568664"/>
    </source>
</evidence>
<evidence type="ECO:0000256" key="1">
    <source>
        <dbReference type="SAM" id="Phobius"/>
    </source>
</evidence>
<protein>
    <submittedName>
        <fullName evidence="2">Uncharacterized protein</fullName>
    </submittedName>
</protein>
<evidence type="ECO:0000313" key="2">
    <source>
        <dbReference type="EMBL" id="NMP32083.1"/>
    </source>
</evidence>
<keyword evidence="1" id="KW-1133">Transmembrane helix</keyword>
<dbReference type="RefSeq" id="WP_169075402.1">
    <property type="nucleotide sequence ID" value="NZ_JABBXH010000003.1"/>
</dbReference>
<feature type="transmembrane region" description="Helical" evidence="1">
    <location>
        <begin position="6"/>
        <end position="27"/>
    </location>
</feature>
<proteinExistence type="predicted"/>
<dbReference type="EMBL" id="JABBXH010000003">
    <property type="protein sequence ID" value="NMP32083.1"/>
    <property type="molecule type" value="Genomic_DNA"/>
</dbReference>